<evidence type="ECO:0000256" key="6">
    <source>
        <dbReference type="ARBA" id="ARBA00023136"/>
    </source>
</evidence>
<feature type="transmembrane region" description="Helical" evidence="7">
    <location>
        <begin position="235"/>
        <end position="255"/>
    </location>
</feature>
<dbReference type="CDD" id="cd06261">
    <property type="entry name" value="TM_PBP2"/>
    <property type="match status" value="1"/>
</dbReference>
<dbReference type="AlphaFoldDB" id="A0A139WXQ3"/>
<gene>
    <name evidence="9" type="ORF">WA1_47135</name>
</gene>
<dbReference type="SUPFAM" id="SSF161098">
    <property type="entry name" value="MetI-like"/>
    <property type="match status" value="1"/>
</dbReference>
<comment type="subcellular location">
    <subcellularLocation>
        <location evidence="1 7">Cell membrane</location>
        <topology evidence="1 7">Multi-pass membrane protein</topology>
    </subcellularLocation>
</comment>
<reference evidence="9 10" key="1">
    <citation type="journal article" date="2013" name="Genome Biol. Evol.">
        <title>Genomes of Stigonematalean cyanobacteria (subsection V) and the evolution of oxygenic photosynthesis from prokaryotes to plastids.</title>
        <authorList>
            <person name="Dagan T."/>
            <person name="Roettger M."/>
            <person name="Stucken K."/>
            <person name="Landan G."/>
            <person name="Koch R."/>
            <person name="Major P."/>
            <person name="Gould S.B."/>
            <person name="Goremykin V.V."/>
            <person name="Rippka R."/>
            <person name="Tandeau de Marsac N."/>
            <person name="Gugger M."/>
            <person name="Lockhart P.J."/>
            <person name="Allen J.F."/>
            <person name="Brune I."/>
            <person name="Maus I."/>
            <person name="Puhler A."/>
            <person name="Martin W.F."/>
        </authorList>
    </citation>
    <scope>NUCLEOTIDE SEQUENCE [LARGE SCALE GENOMIC DNA]</scope>
    <source>
        <strain evidence="9 10">PCC 7110</strain>
    </source>
</reference>
<protein>
    <submittedName>
        <fullName evidence="9">Phosphonate ABC transporter permease</fullName>
    </submittedName>
</protein>
<dbReference type="NCBIfam" id="TIGR01097">
    <property type="entry name" value="PhnE"/>
    <property type="match status" value="1"/>
</dbReference>
<dbReference type="PANTHER" id="PTHR30043">
    <property type="entry name" value="PHOSPHONATES TRANSPORT SYSTEM PERMEASE PROTEIN"/>
    <property type="match status" value="1"/>
</dbReference>
<feature type="transmembrane region" description="Helical" evidence="7">
    <location>
        <begin position="82"/>
        <end position="102"/>
    </location>
</feature>
<organism evidence="9 10">
    <name type="scientific">Scytonema hofmannii PCC 7110</name>
    <dbReference type="NCBI Taxonomy" id="128403"/>
    <lineage>
        <taxon>Bacteria</taxon>
        <taxon>Bacillati</taxon>
        <taxon>Cyanobacteriota</taxon>
        <taxon>Cyanophyceae</taxon>
        <taxon>Nostocales</taxon>
        <taxon>Scytonemataceae</taxon>
        <taxon>Scytonema</taxon>
    </lineage>
</organism>
<evidence type="ECO:0000256" key="5">
    <source>
        <dbReference type="ARBA" id="ARBA00022989"/>
    </source>
</evidence>
<feature type="transmembrane region" description="Helical" evidence="7">
    <location>
        <begin position="128"/>
        <end position="152"/>
    </location>
</feature>
<evidence type="ECO:0000256" key="3">
    <source>
        <dbReference type="ARBA" id="ARBA00022475"/>
    </source>
</evidence>
<evidence type="ECO:0000259" key="8">
    <source>
        <dbReference type="PROSITE" id="PS50928"/>
    </source>
</evidence>
<evidence type="ECO:0000256" key="1">
    <source>
        <dbReference type="ARBA" id="ARBA00004651"/>
    </source>
</evidence>
<keyword evidence="5 7" id="KW-1133">Transmembrane helix</keyword>
<dbReference type="GO" id="GO:0015416">
    <property type="term" value="F:ABC-type phosphonate transporter activity"/>
    <property type="evidence" value="ECO:0007669"/>
    <property type="project" value="InterPro"/>
</dbReference>
<dbReference type="Gene3D" id="1.10.3720.10">
    <property type="entry name" value="MetI-like"/>
    <property type="match status" value="1"/>
</dbReference>
<keyword evidence="6 7" id="KW-0472">Membrane</keyword>
<proteinExistence type="inferred from homology"/>
<evidence type="ECO:0000313" key="10">
    <source>
        <dbReference type="Proteomes" id="UP000076925"/>
    </source>
</evidence>
<dbReference type="PROSITE" id="PS50928">
    <property type="entry name" value="ABC_TM1"/>
    <property type="match status" value="1"/>
</dbReference>
<comment type="similarity">
    <text evidence="7">Belongs to the binding-protein-dependent transport system permease family.</text>
</comment>
<dbReference type="RefSeq" id="WP_017745028.1">
    <property type="nucleotide sequence ID" value="NZ_KQ976354.1"/>
</dbReference>
<evidence type="ECO:0000313" key="9">
    <source>
        <dbReference type="EMBL" id="KYC37206.1"/>
    </source>
</evidence>
<keyword evidence="2 7" id="KW-0813">Transport</keyword>
<dbReference type="InterPro" id="IPR035906">
    <property type="entry name" value="MetI-like_sf"/>
</dbReference>
<dbReference type="InterPro" id="IPR000515">
    <property type="entry name" value="MetI-like"/>
</dbReference>
<evidence type="ECO:0000256" key="2">
    <source>
        <dbReference type="ARBA" id="ARBA00022448"/>
    </source>
</evidence>
<evidence type="ECO:0000256" key="4">
    <source>
        <dbReference type="ARBA" id="ARBA00022692"/>
    </source>
</evidence>
<dbReference type="PANTHER" id="PTHR30043:SF1">
    <property type="entry name" value="ABC TRANSPORT SYSTEM PERMEASE PROTEIN P69"/>
    <property type="match status" value="1"/>
</dbReference>
<dbReference type="InterPro" id="IPR005769">
    <property type="entry name" value="PhnE/PtxC"/>
</dbReference>
<accession>A0A139WXQ3</accession>
<dbReference type="OrthoDB" id="8557224at2"/>
<dbReference type="EMBL" id="ANNX02000047">
    <property type="protein sequence ID" value="KYC37206.1"/>
    <property type="molecule type" value="Genomic_DNA"/>
</dbReference>
<dbReference type="Pfam" id="PF00528">
    <property type="entry name" value="BPD_transp_1"/>
    <property type="match status" value="1"/>
</dbReference>
<dbReference type="GO" id="GO:0005886">
    <property type="term" value="C:plasma membrane"/>
    <property type="evidence" value="ECO:0007669"/>
    <property type="project" value="UniProtKB-SubCell"/>
</dbReference>
<keyword evidence="10" id="KW-1185">Reference proteome</keyword>
<feature type="domain" description="ABC transmembrane type-1" evidence="8">
    <location>
        <begin position="76"/>
        <end position="259"/>
    </location>
</feature>
<sequence>MRSLTWKWHWPSRDGLPPLALIALLLTILLALGSTAALVEVDLVRIIQSTGRLFEFARQLFALPNWDYLPTLGVKMLETIEIAFLSTTFALLLSLPLGVLAARNSTPHPIVYHFSRNLLSIMRALPEVVWALVFVSAVGLGALPGVMALSFVTTGFMAKFFAESIEVVDSKAVEGITATGASWLQLINFAMLPQAFPDIIGTVLYILDHNLRTATIVGLVGAGGIGYELVTSIRLFNYSQLMMIVLAIYLAVTVLDRVSNQLRSRVI</sequence>
<dbReference type="STRING" id="128403.WA1_47135"/>
<comment type="caution">
    <text evidence="9">The sequence shown here is derived from an EMBL/GenBank/DDBJ whole genome shotgun (WGS) entry which is preliminary data.</text>
</comment>
<dbReference type="Proteomes" id="UP000076925">
    <property type="component" value="Unassembled WGS sequence"/>
</dbReference>
<name>A0A139WXQ3_9CYAN</name>
<evidence type="ECO:0000256" key="7">
    <source>
        <dbReference type="RuleBase" id="RU363032"/>
    </source>
</evidence>
<keyword evidence="4 7" id="KW-0812">Transmembrane</keyword>
<keyword evidence="3" id="KW-1003">Cell membrane</keyword>